<comment type="caution">
    <text evidence="1">The sequence shown here is derived from an EMBL/GenBank/DDBJ whole genome shotgun (WGS) entry which is preliminary data.</text>
</comment>
<gene>
    <name evidence="1" type="ORF">HPB49_020406</name>
</gene>
<reference evidence="1" key="1">
    <citation type="submission" date="2020-05" db="EMBL/GenBank/DDBJ databases">
        <title>Large-scale comparative analyses of tick genomes elucidate their genetic diversity and vector capacities.</title>
        <authorList>
            <person name="Jia N."/>
            <person name="Wang J."/>
            <person name="Shi W."/>
            <person name="Du L."/>
            <person name="Sun Y."/>
            <person name="Zhan W."/>
            <person name="Jiang J."/>
            <person name="Wang Q."/>
            <person name="Zhang B."/>
            <person name="Ji P."/>
            <person name="Sakyi L.B."/>
            <person name="Cui X."/>
            <person name="Yuan T."/>
            <person name="Jiang B."/>
            <person name="Yang W."/>
            <person name="Lam T.T.-Y."/>
            <person name="Chang Q."/>
            <person name="Ding S."/>
            <person name="Wang X."/>
            <person name="Zhu J."/>
            <person name="Ruan X."/>
            <person name="Zhao L."/>
            <person name="Wei J."/>
            <person name="Que T."/>
            <person name="Du C."/>
            <person name="Cheng J."/>
            <person name="Dai P."/>
            <person name="Han X."/>
            <person name="Huang E."/>
            <person name="Gao Y."/>
            <person name="Liu J."/>
            <person name="Shao H."/>
            <person name="Ye R."/>
            <person name="Li L."/>
            <person name="Wei W."/>
            <person name="Wang X."/>
            <person name="Wang C."/>
            <person name="Yang T."/>
            <person name="Huo Q."/>
            <person name="Li W."/>
            <person name="Guo W."/>
            <person name="Chen H."/>
            <person name="Zhou L."/>
            <person name="Ni X."/>
            <person name="Tian J."/>
            <person name="Zhou Y."/>
            <person name="Sheng Y."/>
            <person name="Liu T."/>
            <person name="Pan Y."/>
            <person name="Xia L."/>
            <person name="Li J."/>
            <person name="Zhao F."/>
            <person name="Cao W."/>
        </authorList>
    </citation>
    <scope>NUCLEOTIDE SEQUENCE</scope>
    <source>
        <strain evidence="1">Dsil-2018</strain>
    </source>
</reference>
<evidence type="ECO:0000313" key="2">
    <source>
        <dbReference type="Proteomes" id="UP000821865"/>
    </source>
</evidence>
<dbReference type="EMBL" id="CM023477">
    <property type="protein sequence ID" value="KAH7938121.1"/>
    <property type="molecule type" value="Genomic_DNA"/>
</dbReference>
<accession>A0ACB8CB64</accession>
<sequence>MGIAKLYRAVTKLKQPFRFLAHLSLCGFISGFLFVLTGVLLLVFYGSNIREDDAIKRIPTWIGIIATGSGIMFLFVGVTLTILLCKLFNQQAAREGDHMHIQRFPSQPGLYPVQATNGGASGDAQDTAETEKLT</sequence>
<organism evidence="1 2">
    <name type="scientific">Dermacentor silvarum</name>
    <name type="common">Tick</name>
    <dbReference type="NCBI Taxonomy" id="543639"/>
    <lineage>
        <taxon>Eukaryota</taxon>
        <taxon>Metazoa</taxon>
        <taxon>Ecdysozoa</taxon>
        <taxon>Arthropoda</taxon>
        <taxon>Chelicerata</taxon>
        <taxon>Arachnida</taxon>
        <taxon>Acari</taxon>
        <taxon>Parasitiformes</taxon>
        <taxon>Ixodida</taxon>
        <taxon>Ixodoidea</taxon>
        <taxon>Ixodidae</taxon>
        <taxon>Rhipicephalinae</taxon>
        <taxon>Dermacentor</taxon>
    </lineage>
</organism>
<evidence type="ECO:0000313" key="1">
    <source>
        <dbReference type="EMBL" id="KAH7938121.1"/>
    </source>
</evidence>
<dbReference type="Proteomes" id="UP000821865">
    <property type="component" value="Chromosome 8"/>
</dbReference>
<keyword evidence="2" id="KW-1185">Reference proteome</keyword>
<protein>
    <submittedName>
        <fullName evidence="1">Uncharacterized protein</fullName>
    </submittedName>
</protein>
<proteinExistence type="predicted"/>
<name>A0ACB8CB64_DERSI</name>